<dbReference type="SUPFAM" id="SSF54076">
    <property type="entry name" value="RNase A-like"/>
    <property type="match status" value="1"/>
</dbReference>
<accession>W5M017</accession>
<dbReference type="Proteomes" id="UP000018468">
    <property type="component" value="Linkage group LG25"/>
</dbReference>
<dbReference type="SMART" id="SM00092">
    <property type="entry name" value="RNAse_Pc"/>
    <property type="match status" value="1"/>
</dbReference>
<sequence>LPKHPPSFLSQDVPQNNEGWENLMQKKGLCNRNLHTFIVTSTTGVENICRHQGKYERNTRNLCRSTNKVTIYDLNKKDQTKCRYSVTEEMRYVALGCDWKGTNCFPVHYYASYENGPGNNDEQCNKTNSIKPLKENIKFLVIFSLLNVLPIFL</sequence>
<evidence type="ECO:0000313" key="7">
    <source>
        <dbReference type="Proteomes" id="UP000018468"/>
    </source>
</evidence>
<evidence type="ECO:0000256" key="2">
    <source>
        <dbReference type="ARBA" id="ARBA00005600"/>
    </source>
</evidence>
<comment type="similarity">
    <text evidence="2">Belongs to the pancreatic ribonuclease family.</text>
</comment>
<dbReference type="GO" id="GO:0005576">
    <property type="term" value="C:extracellular region"/>
    <property type="evidence" value="ECO:0007669"/>
    <property type="project" value="UniProtKB-SubCell"/>
</dbReference>
<feature type="domain" description="Ribonuclease A-domain" evidence="5">
    <location>
        <begin position="7"/>
        <end position="113"/>
    </location>
</feature>
<reference evidence="6" key="2">
    <citation type="submission" date="2025-08" db="UniProtKB">
        <authorList>
            <consortium name="Ensembl"/>
        </authorList>
    </citation>
    <scope>IDENTIFICATION</scope>
</reference>
<dbReference type="AlphaFoldDB" id="W5M017"/>
<dbReference type="GO" id="GO:0001525">
    <property type="term" value="P:angiogenesis"/>
    <property type="evidence" value="ECO:0000318"/>
    <property type="project" value="GO_Central"/>
</dbReference>
<name>W5M017_LEPOC</name>
<dbReference type="EMBL" id="AHAT01034527">
    <property type="status" value="NOT_ANNOTATED_CDS"/>
    <property type="molecule type" value="Genomic_DNA"/>
</dbReference>
<comment type="subcellular location">
    <subcellularLocation>
        <location evidence="1">Secreted</location>
    </subcellularLocation>
</comment>
<keyword evidence="3" id="KW-0964">Secreted</keyword>
<dbReference type="InterPro" id="IPR036816">
    <property type="entry name" value="RNaseA-like_dom_sf"/>
</dbReference>
<reference evidence="6" key="3">
    <citation type="submission" date="2025-09" db="UniProtKB">
        <authorList>
            <consortium name="Ensembl"/>
        </authorList>
    </citation>
    <scope>IDENTIFICATION</scope>
</reference>
<evidence type="ECO:0000313" key="6">
    <source>
        <dbReference type="Ensembl" id="ENSLOCP00000001724.1"/>
    </source>
</evidence>
<dbReference type="PANTHER" id="PTHR11437">
    <property type="entry name" value="RIBONUCLEASE"/>
    <property type="match status" value="1"/>
</dbReference>
<dbReference type="GO" id="GO:0050829">
    <property type="term" value="P:defense response to Gram-negative bacterium"/>
    <property type="evidence" value="ECO:0000318"/>
    <property type="project" value="GO_Central"/>
</dbReference>
<dbReference type="HOGENOM" id="CLU_1717417_0_0_1"/>
<evidence type="ECO:0000256" key="4">
    <source>
        <dbReference type="ARBA" id="ARBA00023157"/>
    </source>
</evidence>
<dbReference type="GO" id="GO:0004540">
    <property type="term" value="F:RNA nuclease activity"/>
    <property type="evidence" value="ECO:0000318"/>
    <property type="project" value="GO_Central"/>
</dbReference>
<dbReference type="Ensembl" id="ENSLOCT00000001729.1">
    <property type="protein sequence ID" value="ENSLOCP00000001724.1"/>
    <property type="gene ID" value="ENSLOCG00000001488.1"/>
</dbReference>
<dbReference type="InParanoid" id="W5M017"/>
<reference evidence="7" key="1">
    <citation type="submission" date="2011-12" db="EMBL/GenBank/DDBJ databases">
        <title>The Draft Genome of Lepisosteus oculatus.</title>
        <authorList>
            <consortium name="The Broad Institute Genome Assembly &amp; Analysis Group"/>
            <consortium name="Computational R&amp;D Group"/>
            <consortium name="and Sequencing Platform"/>
            <person name="Di Palma F."/>
            <person name="Alfoldi J."/>
            <person name="Johnson J."/>
            <person name="Berlin A."/>
            <person name="Gnerre S."/>
            <person name="Jaffe D."/>
            <person name="MacCallum I."/>
            <person name="Young S."/>
            <person name="Walker B.J."/>
            <person name="Lander E.S."/>
            <person name="Lindblad-Toh K."/>
        </authorList>
    </citation>
    <scope>NUCLEOTIDE SEQUENCE [LARGE SCALE GENOMIC DNA]</scope>
</reference>
<organism evidence="6 7">
    <name type="scientific">Lepisosteus oculatus</name>
    <name type="common">Spotted gar</name>
    <dbReference type="NCBI Taxonomy" id="7918"/>
    <lineage>
        <taxon>Eukaryota</taxon>
        <taxon>Metazoa</taxon>
        <taxon>Chordata</taxon>
        <taxon>Craniata</taxon>
        <taxon>Vertebrata</taxon>
        <taxon>Euteleostomi</taxon>
        <taxon>Actinopterygii</taxon>
        <taxon>Neopterygii</taxon>
        <taxon>Holostei</taxon>
        <taxon>Semionotiformes</taxon>
        <taxon>Lepisosteidae</taxon>
        <taxon>Lepisosteus</taxon>
    </lineage>
</organism>
<dbReference type="Pfam" id="PF00074">
    <property type="entry name" value="RnaseA"/>
    <property type="match status" value="1"/>
</dbReference>
<evidence type="ECO:0000259" key="5">
    <source>
        <dbReference type="SMART" id="SM00092"/>
    </source>
</evidence>
<evidence type="ECO:0000256" key="1">
    <source>
        <dbReference type="ARBA" id="ARBA00004613"/>
    </source>
</evidence>
<dbReference type="PANTHER" id="PTHR11437:SF10">
    <property type="entry name" value="ANGIOGENIN-RELATED"/>
    <property type="match status" value="1"/>
</dbReference>
<dbReference type="Bgee" id="ENSLOCG00000001488">
    <property type="expression patterns" value="Expressed in bone element and 4 other cell types or tissues"/>
</dbReference>
<dbReference type="Gene3D" id="3.10.130.10">
    <property type="entry name" value="Ribonuclease A-like domain"/>
    <property type="match status" value="1"/>
</dbReference>
<keyword evidence="4" id="KW-1015">Disulfide bond</keyword>
<dbReference type="InterPro" id="IPR023412">
    <property type="entry name" value="RNaseA_domain"/>
</dbReference>
<keyword evidence="7" id="KW-1185">Reference proteome</keyword>
<dbReference type="GO" id="GO:0003676">
    <property type="term" value="F:nucleic acid binding"/>
    <property type="evidence" value="ECO:0007669"/>
    <property type="project" value="InterPro"/>
</dbReference>
<dbReference type="GO" id="GO:0050830">
    <property type="term" value="P:defense response to Gram-positive bacterium"/>
    <property type="evidence" value="ECO:0000318"/>
    <property type="project" value="GO_Central"/>
</dbReference>
<protein>
    <recommendedName>
        <fullName evidence="5">Ribonuclease A-domain domain-containing protein</fullName>
    </recommendedName>
</protein>
<evidence type="ECO:0000256" key="3">
    <source>
        <dbReference type="ARBA" id="ARBA00022525"/>
    </source>
</evidence>
<proteinExistence type="inferred from homology"/>
<dbReference type="InterPro" id="IPR001427">
    <property type="entry name" value="RNaseA"/>
</dbReference>